<dbReference type="SUPFAM" id="SSF52172">
    <property type="entry name" value="CheY-like"/>
    <property type="match status" value="1"/>
</dbReference>
<keyword evidence="4" id="KW-1185">Reference proteome</keyword>
<dbReference type="PANTHER" id="PTHR45566">
    <property type="entry name" value="HTH-TYPE TRANSCRIPTIONAL REGULATOR YHJB-RELATED"/>
    <property type="match status" value="1"/>
</dbReference>
<organism evidence="3 4">
    <name type="scientific">Terribacillus aidingensis</name>
    <dbReference type="NCBI Taxonomy" id="586416"/>
    <lineage>
        <taxon>Bacteria</taxon>
        <taxon>Bacillati</taxon>
        <taxon>Bacillota</taxon>
        <taxon>Bacilli</taxon>
        <taxon>Bacillales</taxon>
        <taxon>Bacillaceae</taxon>
        <taxon>Terribacillus</taxon>
    </lineage>
</organism>
<protein>
    <submittedName>
        <fullName evidence="3">Response regulator receiver domain-containing protein</fullName>
    </submittedName>
</protein>
<dbReference type="PROSITE" id="PS50110">
    <property type="entry name" value="RESPONSE_REGULATORY"/>
    <property type="match status" value="1"/>
</dbReference>
<gene>
    <name evidence="3" type="ORF">SAMN05421503_0209</name>
</gene>
<keyword evidence="1" id="KW-0597">Phosphoprotein</keyword>
<dbReference type="PANTHER" id="PTHR45566:SF2">
    <property type="entry name" value="NARL SUBFAMILY"/>
    <property type="match status" value="1"/>
</dbReference>
<accession>A0A285N071</accession>
<proteinExistence type="predicted"/>
<dbReference type="GO" id="GO:0000160">
    <property type="term" value="P:phosphorelay signal transduction system"/>
    <property type="evidence" value="ECO:0007669"/>
    <property type="project" value="InterPro"/>
</dbReference>
<evidence type="ECO:0000313" key="4">
    <source>
        <dbReference type="Proteomes" id="UP000219356"/>
    </source>
</evidence>
<dbReference type="InterPro" id="IPR001789">
    <property type="entry name" value="Sig_transdc_resp-reg_receiver"/>
</dbReference>
<dbReference type="OrthoDB" id="9780153at2"/>
<name>A0A285N071_9BACI</name>
<dbReference type="Gene3D" id="3.40.50.2300">
    <property type="match status" value="1"/>
</dbReference>
<evidence type="ECO:0000256" key="1">
    <source>
        <dbReference type="PROSITE-ProRule" id="PRU00169"/>
    </source>
</evidence>
<dbReference type="Proteomes" id="UP000219356">
    <property type="component" value="Unassembled WGS sequence"/>
</dbReference>
<reference evidence="4" key="1">
    <citation type="submission" date="2017-09" db="EMBL/GenBank/DDBJ databases">
        <authorList>
            <person name="Varghese N."/>
            <person name="Submissions S."/>
        </authorList>
    </citation>
    <scope>NUCLEOTIDE SEQUENCE [LARGE SCALE GENOMIC DNA]</scope>
    <source>
        <strain evidence="4">CGMCC 1.8913</strain>
    </source>
</reference>
<feature type="domain" description="Response regulatory" evidence="2">
    <location>
        <begin position="31"/>
        <end position="147"/>
    </location>
</feature>
<evidence type="ECO:0000313" key="3">
    <source>
        <dbReference type="EMBL" id="SNZ02839.1"/>
    </source>
</evidence>
<sequence length="180" mass="21264">MLKNVQILYRLEIYSRCKHNSMLERLEEMIRILIVDNNGVLVQGIQEILNDEMDMEVVGISNHVDEIVQLILEKKPEVMLVDTNKLSFNSFTTIEYIKYRFPGIKMVFMLPEINRHILLKGWQLGTSGFLLYESDPAYFIDSIRNIFREELVLSGKLAKFLLDEVYRDERKDYVYGYTII</sequence>
<feature type="modified residue" description="4-aspartylphosphate" evidence="1">
    <location>
        <position position="82"/>
    </location>
</feature>
<dbReference type="InterPro" id="IPR011006">
    <property type="entry name" value="CheY-like_superfamily"/>
</dbReference>
<dbReference type="AlphaFoldDB" id="A0A285N071"/>
<dbReference type="EMBL" id="OBEK01000001">
    <property type="protein sequence ID" value="SNZ02839.1"/>
    <property type="molecule type" value="Genomic_DNA"/>
</dbReference>
<dbReference type="InterPro" id="IPR051015">
    <property type="entry name" value="EvgA-like"/>
</dbReference>
<evidence type="ECO:0000259" key="2">
    <source>
        <dbReference type="PROSITE" id="PS50110"/>
    </source>
</evidence>